<dbReference type="GO" id="GO:0008270">
    <property type="term" value="F:zinc ion binding"/>
    <property type="evidence" value="ECO:0007669"/>
    <property type="project" value="UniProtKB-KW"/>
</dbReference>
<dbReference type="Proteomes" id="UP000050795">
    <property type="component" value="Unassembled WGS sequence"/>
</dbReference>
<name>A0AA85KGS2_TRIRE</name>
<keyword evidence="4" id="KW-1185">Reference proteome</keyword>
<keyword evidence="1" id="KW-0862">Zinc</keyword>
<evidence type="ECO:0000313" key="5">
    <source>
        <dbReference type="WBParaSite" id="TREG1_96340.2"/>
    </source>
</evidence>
<evidence type="ECO:0000313" key="4">
    <source>
        <dbReference type="Proteomes" id="UP000050795"/>
    </source>
</evidence>
<accession>A0AA85KGS2</accession>
<keyword evidence="2" id="KW-0812">Transmembrane</keyword>
<dbReference type="AlphaFoldDB" id="A0AA85KGS2"/>
<keyword evidence="1" id="KW-0479">Metal-binding</keyword>
<evidence type="ECO:0000259" key="3">
    <source>
        <dbReference type="PROSITE" id="PS50966"/>
    </source>
</evidence>
<reference evidence="4" key="1">
    <citation type="submission" date="2022-06" db="EMBL/GenBank/DDBJ databases">
        <authorList>
            <person name="Berger JAMES D."/>
            <person name="Berger JAMES D."/>
        </authorList>
    </citation>
    <scope>NUCLEOTIDE SEQUENCE [LARGE SCALE GENOMIC DNA]</scope>
</reference>
<proteinExistence type="predicted"/>
<keyword evidence="1" id="KW-0863">Zinc-finger</keyword>
<sequence length="1070" mass="124410">MTRSIRKQFNVYNMYRTSIVFILLIICKLLQGENIYPTDFRSLNLGSCTLNGGDVYCQQYRRDSFCSLLQDECFCLPGYVSVNEMDDSWYTCKPLITDLYCRMDLECAHISGSICHPGVGACVCPSGYEFVLQQFACLPRINDNRNSLCTACQRSGGICVMNKTDYPMNNYQSELQCACPRRRMSNKMERSSFDICHLTSADIGEECNVQGRRCLSQNAICVQTTTVQQSVDNRLQLMRNKTVNICQCFDGMIPVYQKNLDYFECFTEVSDPTILDCQSCFQSHGRCYQINSGLTDITNIQYGCTCPLFQQHLLNSSGEYLCESSSCTHEKEIKFNKNIEKYHYILPDQFRRAKQFTKLLKKNKNFCTESFIQVTCDRQSISVCYKHPYKISDPVPYNDTASTFKVYLKSTMIYPEFIATKFNVSMSRSIPQSCLLKQTGDQTFCSTFNVQLNQFKKCEIYEIVYKDGSAYYGTLHAEDKKEGDSISMLRNFHIDFLCFNEGKSKMSTTYFYDRSFSSQFFERNHQVILYESKNETNTVSAMKYVKHGPTNKVSLTTFTNSDSIPLSISSDLSNQLFLTLIRLKENDIRLEIISAVSKNILIEYCLIDGVFNSSSRKLPTSDNENHHRVRCLNMHISYRINTTHNGFNYQCILFERNNYDNNQEKDSFNWTSEPMNLQNFLLHKHSQITCLIRVCKIPKYCTYANLYSSQETLAEQNDLNIPSNLYIPLILWNSNNIDRIQDQYGVLFPPGNLADFIQFYFIQTKLETNYTTDKSSDVKSHVKYADMNHSEVFNWMKYILGILIFIFICQTSMIMVTSIKKIYIRYKLKDAFSPLAAVNTRKFENPMMIRRIHSNDNNHTHEIERIHSAINQGNSGCKLNVELNANHRFDPLHNDTMDIIIKPKQTRHSTTCLVISPSYSQHDCRQLISGFNTHHHHHHHRRLACASCHSNHENHRFPHQPNDVHESTKYPTQYTTTSLHLKHQNDNNTITKSVCESTLDTSYNQIQMSTEYLKQNKQNYLLDNNYVENYSSQTIPHPINYKHDPLKQRQHVKCPIYYSLRNQNYKDGWV</sequence>
<organism evidence="4 5">
    <name type="scientific">Trichobilharzia regenti</name>
    <name type="common">Nasal bird schistosome</name>
    <dbReference type="NCBI Taxonomy" id="157069"/>
    <lineage>
        <taxon>Eukaryota</taxon>
        <taxon>Metazoa</taxon>
        <taxon>Spiralia</taxon>
        <taxon>Lophotrochozoa</taxon>
        <taxon>Platyhelminthes</taxon>
        <taxon>Trematoda</taxon>
        <taxon>Digenea</taxon>
        <taxon>Strigeidida</taxon>
        <taxon>Schistosomatoidea</taxon>
        <taxon>Schistosomatidae</taxon>
        <taxon>Trichobilharzia</taxon>
    </lineage>
</organism>
<dbReference type="PROSITE" id="PS50966">
    <property type="entry name" value="ZF_SWIM"/>
    <property type="match status" value="1"/>
</dbReference>
<reference evidence="5" key="2">
    <citation type="submission" date="2023-11" db="UniProtKB">
        <authorList>
            <consortium name="WormBaseParasite"/>
        </authorList>
    </citation>
    <scope>IDENTIFICATION</scope>
</reference>
<keyword evidence="2" id="KW-1133">Transmembrane helix</keyword>
<dbReference type="InterPro" id="IPR007527">
    <property type="entry name" value="Znf_SWIM"/>
</dbReference>
<feature type="transmembrane region" description="Helical" evidence="2">
    <location>
        <begin position="795"/>
        <end position="819"/>
    </location>
</feature>
<dbReference type="WBParaSite" id="TREG1_96340.2">
    <property type="protein sequence ID" value="TREG1_96340.2"/>
    <property type="gene ID" value="TREG1_96340"/>
</dbReference>
<protein>
    <recommendedName>
        <fullName evidence="3">SWIM-type domain-containing protein</fullName>
    </recommendedName>
</protein>
<evidence type="ECO:0000256" key="2">
    <source>
        <dbReference type="SAM" id="Phobius"/>
    </source>
</evidence>
<keyword evidence="2" id="KW-0472">Membrane</keyword>
<feature type="domain" description="SWIM-type" evidence="3">
    <location>
        <begin position="288"/>
        <end position="338"/>
    </location>
</feature>
<evidence type="ECO:0000256" key="1">
    <source>
        <dbReference type="PROSITE-ProRule" id="PRU00325"/>
    </source>
</evidence>